<gene>
    <name evidence="9" type="ORF">AW736_05600</name>
</gene>
<dbReference type="Pfam" id="PF00884">
    <property type="entry name" value="Sulfatase"/>
    <property type="match status" value="1"/>
</dbReference>
<feature type="domain" description="Sulfatase N-terminal" evidence="8">
    <location>
        <begin position="36"/>
        <end position="344"/>
    </location>
</feature>
<dbReference type="GO" id="GO:0046872">
    <property type="term" value="F:metal ion binding"/>
    <property type="evidence" value="ECO:0007669"/>
    <property type="project" value="UniProtKB-KW"/>
</dbReference>
<evidence type="ECO:0000256" key="4">
    <source>
        <dbReference type="ARBA" id="ARBA00022729"/>
    </source>
</evidence>
<keyword evidence="5" id="KW-0378">Hydrolase</keyword>
<dbReference type="PROSITE" id="PS00523">
    <property type="entry name" value="SULFATASE_1"/>
    <property type="match status" value="1"/>
</dbReference>
<comment type="similarity">
    <text evidence="2">Belongs to the sulfatase family.</text>
</comment>
<dbReference type="InterPro" id="IPR024607">
    <property type="entry name" value="Sulfatase_CS"/>
</dbReference>
<dbReference type="Gene3D" id="3.40.720.10">
    <property type="entry name" value="Alkaline Phosphatase, subunit A"/>
    <property type="match status" value="1"/>
</dbReference>
<evidence type="ECO:0000256" key="7">
    <source>
        <dbReference type="SAM" id="SignalP"/>
    </source>
</evidence>
<dbReference type="SUPFAM" id="SSF53649">
    <property type="entry name" value="Alkaline phosphatase-like"/>
    <property type="match status" value="1"/>
</dbReference>
<dbReference type="PANTHER" id="PTHR42693">
    <property type="entry name" value="ARYLSULFATASE FAMILY MEMBER"/>
    <property type="match status" value="1"/>
</dbReference>
<dbReference type="AlphaFoldDB" id="A0A178IM42"/>
<dbReference type="PANTHER" id="PTHR42693:SF42">
    <property type="entry name" value="ARYLSULFATASE G"/>
    <property type="match status" value="1"/>
</dbReference>
<comment type="caution">
    <text evidence="9">The sequence shown here is derived from an EMBL/GenBank/DDBJ whole genome shotgun (WGS) entry which is preliminary data.</text>
</comment>
<dbReference type="STRING" id="1184151.AW736_05600"/>
<feature type="chain" id="PRO_5008089111" description="Sulfatase N-terminal domain-containing protein" evidence="7">
    <location>
        <begin position="30"/>
        <end position="471"/>
    </location>
</feature>
<feature type="signal peptide" evidence="7">
    <location>
        <begin position="1"/>
        <end position="29"/>
    </location>
</feature>
<sequence>MKITSMLPFRRASLAATSSVALTLPAATAQPAEPPPNIVIILADDMGWNQTGFNGSTWYETPNLDRLARSGAVYTQAYAAAPICSPTRAALMTGKWPARLHLTNFIPGSSGKGRPLVTPEMQQGLPLPEVTIAERLRDRGYITGLFGKWHLAPDYNYKPGRPMDPESQGFDVVFHTRKPSAKNADKPDAHNVAAITDHALEFMRGNKDRPFFCYIAHNVVHTPLTEQPALVAKYANKPGAVRPENHPVMAAMIERMDAHIGRILDELDKLDLTRRTLIVFASDNGNVMSLQSQTPFRGGKATVWQGGLRVPACVSWAGVIPAGARFDTPVITQDLFFTLTEAAGCDTSDVPADGMSLLAQLRSGMPLAARPLFWHFPHYHSLGEYHPASAIRDGNHMLIEWHEGALLGIGPAASLFDLSADEGQERDIAAENQALVLKLRAKLAQWQRDIDAQEMTVSPKAAAVLSSNPKK</sequence>
<dbReference type="EMBL" id="LRRQ01000043">
    <property type="protein sequence ID" value="OAM90972.1"/>
    <property type="molecule type" value="Genomic_DNA"/>
</dbReference>
<keyword evidence="4 7" id="KW-0732">Signal</keyword>
<dbReference type="OrthoDB" id="246867at2"/>
<evidence type="ECO:0000313" key="10">
    <source>
        <dbReference type="Proteomes" id="UP000078486"/>
    </source>
</evidence>
<keyword evidence="3" id="KW-0479">Metal-binding</keyword>
<comment type="cofactor">
    <cofactor evidence="1">
        <name>Ca(2+)</name>
        <dbReference type="ChEBI" id="CHEBI:29108"/>
    </cofactor>
</comment>
<dbReference type="InterPro" id="IPR000917">
    <property type="entry name" value="Sulfatase_N"/>
</dbReference>
<evidence type="ECO:0000256" key="2">
    <source>
        <dbReference type="ARBA" id="ARBA00008779"/>
    </source>
</evidence>
<keyword evidence="6" id="KW-0106">Calcium</keyword>
<keyword evidence="10" id="KW-1185">Reference proteome</keyword>
<accession>A0A178IM42</accession>
<evidence type="ECO:0000256" key="5">
    <source>
        <dbReference type="ARBA" id="ARBA00022801"/>
    </source>
</evidence>
<protein>
    <recommendedName>
        <fullName evidence="8">Sulfatase N-terminal domain-containing protein</fullName>
    </recommendedName>
</protein>
<evidence type="ECO:0000256" key="1">
    <source>
        <dbReference type="ARBA" id="ARBA00001913"/>
    </source>
</evidence>
<dbReference type="CDD" id="cd16144">
    <property type="entry name" value="ARS_like"/>
    <property type="match status" value="1"/>
</dbReference>
<evidence type="ECO:0000313" key="9">
    <source>
        <dbReference type="EMBL" id="OAM90972.1"/>
    </source>
</evidence>
<reference evidence="9 10" key="1">
    <citation type="submission" date="2016-01" db="EMBL/GenBank/DDBJ databases">
        <title>High potential of lignocellulose degradation of a new Verrucomicrobia species.</title>
        <authorList>
            <person name="Wang Y."/>
            <person name="Shi Y."/>
            <person name="Qiu Z."/>
            <person name="Liu S."/>
            <person name="Yang H."/>
        </authorList>
    </citation>
    <scope>NUCLEOTIDE SEQUENCE [LARGE SCALE GENOMIC DNA]</scope>
    <source>
        <strain evidence="9 10">TSB47</strain>
    </source>
</reference>
<dbReference type="Proteomes" id="UP000078486">
    <property type="component" value="Unassembled WGS sequence"/>
</dbReference>
<organism evidence="9 10">
    <name type="scientific">Termitidicoccus mucosus</name>
    <dbReference type="NCBI Taxonomy" id="1184151"/>
    <lineage>
        <taxon>Bacteria</taxon>
        <taxon>Pseudomonadati</taxon>
        <taxon>Verrucomicrobiota</taxon>
        <taxon>Opitutia</taxon>
        <taxon>Opitutales</taxon>
        <taxon>Opitutaceae</taxon>
        <taxon>Termitidicoccus</taxon>
    </lineage>
</organism>
<dbReference type="InterPro" id="IPR017850">
    <property type="entry name" value="Alkaline_phosphatase_core_sf"/>
</dbReference>
<evidence type="ECO:0000256" key="6">
    <source>
        <dbReference type="ARBA" id="ARBA00022837"/>
    </source>
</evidence>
<evidence type="ECO:0000256" key="3">
    <source>
        <dbReference type="ARBA" id="ARBA00022723"/>
    </source>
</evidence>
<dbReference type="InterPro" id="IPR050738">
    <property type="entry name" value="Sulfatase"/>
</dbReference>
<name>A0A178IM42_9BACT</name>
<dbReference type="GO" id="GO:0004065">
    <property type="term" value="F:arylsulfatase activity"/>
    <property type="evidence" value="ECO:0007669"/>
    <property type="project" value="TreeGrafter"/>
</dbReference>
<proteinExistence type="inferred from homology"/>
<evidence type="ECO:0000259" key="8">
    <source>
        <dbReference type="Pfam" id="PF00884"/>
    </source>
</evidence>